<dbReference type="PANTHER" id="PTHR24235">
    <property type="entry name" value="NEUROPEPTIDE Y RECEPTOR"/>
    <property type="match status" value="1"/>
</dbReference>
<gene>
    <name evidence="13" type="primary">LOC100908151</name>
</gene>
<dbReference type="PANTHER" id="PTHR24235:SF29">
    <property type="entry name" value="GH23382P"/>
    <property type="match status" value="1"/>
</dbReference>
<dbReference type="InterPro" id="IPR000276">
    <property type="entry name" value="GPCR_Rhodpsn"/>
</dbReference>
<dbReference type="AlphaFoldDB" id="A0AAJ6QNG7"/>
<dbReference type="SUPFAM" id="SSF81321">
    <property type="entry name" value="Family A G protein-coupled receptor-like"/>
    <property type="match status" value="1"/>
</dbReference>
<keyword evidence="5 9" id="KW-0297">G-protein coupled receptor</keyword>
<feature type="transmembrane region" description="Helical" evidence="10">
    <location>
        <begin position="167"/>
        <end position="188"/>
    </location>
</feature>
<evidence type="ECO:0000256" key="4">
    <source>
        <dbReference type="ARBA" id="ARBA00022989"/>
    </source>
</evidence>
<dbReference type="KEGG" id="goe:100908151"/>
<dbReference type="PRINTS" id="PR00237">
    <property type="entry name" value="GPCRRHODOPSN"/>
</dbReference>
<keyword evidence="6 10" id="KW-0472">Membrane</keyword>
<evidence type="ECO:0000313" key="12">
    <source>
        <dbReference type="Proteomes" id="UP000694867"/>
    </source>
</evidence>
<evidence type="ECO:0000256" key="1">
    <source>
        <dbReference type="ARBA" id="ARBA00004141"/>
    </source>
</evidence>
<feature type="transmembrane region" description="Helical" evidence="10">
    <location>
        <begin position="71"/>
        <end position="95"/>
    </location>
</feature>
<dbReference type="Proteomes" id="UP000694867">
    <property type="component" value="Unplaced"/>
</dbReference>
<dbReference type="PROSITE" id="PS00237">
    <property type="entry name" value="G_PROTEIN_RECEP_F1_1"/>
    <property type="match status" value="1"/>
</dbReference>
<feature type="transmembrane region" description="Helical" evidence="10">
    <location>
        <begin position="257"/>
        <end position="280"/>
    </location>
</feature>
<dbReference type="Pfam" id="PF00001">
    <property type="entry name" value="7tm_1"/>
    <property type="match status" value="1"/>
</dbReference>
<reference evidence="13" key="1">
    <citation type="submission" date="2025-08" db="UniProtKB">
        <authorList>
            <consortium name="RefSeq"/>
        </authorList>
    </citation>
    <scope>IDENTIFICATION</scope>
</reference>
<evidence type="ECO:0000256" key="9">
    <source>
        <dbReference type="RuleBase" id="RU000688"/>
    </source>
</evidence>
<dbReference type="GO" id="GO:0004983">
    <property type="term" value="F:neuropeptide Y receptor activity"/>
    <property type="evidence" value="ECO:0007669"/>
    <property type="project" value="InterPro"/>
</dbReference>
<evidence type="ECO:0000313" key="13">
    <source>
        <dbReference type="RefSeq" id="XP_003738422.1"/>
    </source>
</evidence>
<keyword evidence="3 9" id="KW-0812">Transmembrane</keyword>
<feature type="transmembrane region" description="Helical" evidence="10">
    <location>
        <begin position="40"/>
        <end position="65"/>
    </location>
</feature>
<evidence type="ECO:0000256" key="6">
    <source>
        <dbReference type="ARBA" id="ARBA00023136"/>
    </source>
</evidence>
<evidence type="ECO:0000256" key="2">
    <source>
        <dbReference type="ARBA" id="ARBA00010663"/>
    </source>
</evidence>
<evidence type="ECO:0000256" key="7">
    <source>
        <dbReference type="ARBA" id="ARBA00023170"/>
    </source>
</evidence>
<dbReference type="SMART" id="SM01381">
    <property type="entry name" value="7TM_GPCR_Srsx"/>
    <property type="match status" value="1"/>
</dbReference>
<feature type="transmembrane region" description="Helical" evidence="10">
    <location>
        <begin position="219"/>
        <end position="237"/>
    </location>
</feature>
<name>A0AAJ6QNG7_9ACAR</name>
<keyword evidence="7 9" id="KW-0675">Receptor</keyword>
<dbReference type="Gene3D" id="1.20.1070.10">
    <property type="entry name" value="Rhodopsin 7-helix transmembrane proteins"/>
    <property type="match status" value="1"/>
</dbReference>
<dbReference type="RefSeq" id="XP_003738422.1">
    <property type="nucleotide sequence ID" value="XM_003738374.2"/>
</dbReference>
<dbReference type="InterPro" id="IPR017452">
    <property type="entry name" value="GPCR_Rhodpsn_7TM"/>
</dbReference>
<evidence type="ECO:0000256" key="5">
    <source>
        <dbReference type="ARBA" id="ARBA00023040"/>
    </source>
</evidence>
<evidence type="ECO:0000256" key="10">
    <source>
        <dbReference type="SAM" id="Phobius"/>
    </source>
</evidence>
<dbReference type="GO" id="GO:0016020">
    <property type="term" value="C:membrane"/>
    <property type="evidence" value="ECO:0007669"/>
    <property type="project" value="UniProtKB-SubCell"/>
</dbReference>
<accession>A0AAJ6QNG7</accession>
<feature type="transmembrane region" description="Helical" evidence="10">
    <location>
        <begin position="116"/>
        <end position="134"/>
    </location>
</feature>
<evidence type="ECO:0000256" key="8">
    <source>
        <dbReference type="ARBA" id="ARBA00023224"/>
    </source>
</evidence>
<comment type="similarity">
    <text evidence="2 9">Belongs to the G-protein coupled receptor 1 family.</text>
</comment>
<keyword evidence="4 10" id="KW-1133">Transmembrane helix</keyword>
<evidence type="ECO:0000256" key="3">
    <source>
        <dbReference type="ARBA" id="ARBA00022692"/>
    </source>
</evidence>
<protein>
    <submittedName>
        <fullName evidence="13">RYamide receptor</fullName>
    </submittedName>
</protein>
<dbReference type="InterPro" id="IPR000611">
    <property type="entry name" value="NPY_rcpt"/>
</dbReference>
<comment type="subcellular location">
    <subcellularLocation>
        <location evidence="1">Membrane</location>
        <topology evidence="1">Multi-pass membrane protein</topology>
    </subcellularLocation>
</comment>
<organism evidence="12 13">
    <name type="scientific">Galendromus occidentalis</name>
    <name type="common">western predatory mite</name>
    <dbReference type="NCBI Taxonomy" id="34638"/>
    <lineage>
        <taxon>Eukaryota</taxon>
        <taxon>Metazoa</taxon>
        <taxon>Ecdysozoa</taxon>
        <taxon>Arthropoda</taxon>
        <taxon>Chelicerata</taxon>
        <taxon>Arachnida</taxon>
        <taxon>Acari</taxon>
        <taxon>Parasitiformes</taxon>
        <taxon>Mesostigmata</taxon>
        <taxon>Gamasina</taxon>
        <taxon>Phytoseioidea</taxon>
        <taxon>Phytoseiidae</taxon>
        <taxon>Typhlodrominae</taxon>
        <taxon>Galendromus</taxon>
    </lineage>
</organism>
<dbReference type="PRINTS" id="PR01012">
    <property type="entry name" value="NRPEPTIDEYR"/>
</dbReference>
<evidence type="ECO:0000259" key="11">
    <source>
        <dbReference type="PROSITE" id="PS50262"/>
    </source>
</evidence>
<dbReference type="FunFam" id="1.20.1070.10:FF:000291">
    <property type="entry name" value="Predicted protein"/>
    <property type="match status" value="1"/>
</dbReference>
<dbReference type="PROSITE" id="PS50262">
    <property type="entry name" value="G_PROTEIN_RECEP_F1_2"/>
    <property type="match status" value="1"/>
</dbReference>
<keyword evidence="12" id="KW-1185">Reference proteome</keyword>
<keyword evidence="8 9" id="KW-0807">Transducer</keyword>
<proteinExistence type="inferred from homology"/>
<feature type="domain" description="G-protein coupled receptors family 1 profile" evidence="11">
    <location>
        <begin position="19"/>
        <end position="277"/>
    </location>
</feature>
<feature type="transmembrane region" description="Helical" evidence="10">
    <location>
        <begin position="6"/>
        <end position="28"/>
    </location>
</feature>
<sequence length="341" mass="39269">MLFIMCVMYALITVFALVGNGMVCYVVLAYPRMRTVTNVFIVNLAIGDILMSVFCVPFTFVTTFVTQNWVFGYPMCVIVVYGQAISVMVSAYTLIAISMDRYMAIMYPFKPRLTGLQARAIIVIVWGVALVTPMPSAFKLTLKPHPDCDSVHTCNEDWSSMPDLEAYYSYGLLSLQYILPLLVLIVTYSRIAVTVWGKEIPGEAEDQRDRKMAQSKRKMIKMMICVVSVFALCWMPLNVYNLLSAYSKLNESHYAKYIYFGSHWIAMSHTCYNPIIYCWLNAKFRQGFYRLFCSRKSRSSQRRNTYTSYVSCNNHHLNTNHVARHQKQPVVHEPLMDNTEF</sequence>
<dbReference type="GeneID" id="100908151"/>